<dbReference type="EMBL" id="VZTN01013230">
    <property type="protein sequence ID" value="NXS81747.1"/>
    <property type="molecule type" value="Genomic_DNA"/>
</dbReference>
<feature type="compositionally biased region" description="Basic residues" evidence="1">
    <location>
        <begin position="82"/>
        <end position="94"/>
    </location>
</feature>
<dbReference type="InterPro" id="IPR006994">
    <property type="entry name" value="TCF25/Rqc1"/>
</dbReference>
<feature type="region of interest" description="Disordered" evidence="1">
    <location>
        <begin position="13"/>
        <end position="103"/>
    </location>
</feature>
<sequence length="646" mass="73718">PGLSLQLVLCLQIPAEESEDELPAGEERPDTRLSEGDTAGGNQEGSKDRSKEGAVTEETDGDGHGEGQEAEQSDRTPASSNKPRKKKKKRKTKKNAAGETVEDNDLEDIDSLLERIEDPGLAPQSQGGIITDSRPLLYVEHRNLNPENELKRYFGARAVLGDQRPRQRQRQYVRSMWLTAPKNTWPRYSKTGITMQLLDTRRGVQHFTFEHHREYQQVQFKFLDAVESMDPNNIVLLLQMNPYHVDSLLQLSDVCRMQEDQEMARDLIERALYSLECAFHPVFSLTSGACRLDYRQPENRAFFLALFKHLMFLEKRGCPRTALEFCKLILSLDPENDPLCVLLLIDFLSLRAREYTFLTRLFQEWESHRNLSQLPNFAFSVPLAYFFLSQQEERPELERSQARERAARLIQLALIMFPSVLMPLLDHCSVQPDARVASHPFFGLNAQISQSPALNQLTSLYVGRTHALWKDPAVMAWLEPHVHEVLRMVEAQDALVQEAEHKAHCSVPCSQQRKIRYQSAPRNIYRHIILSEMKEATAALPLEVTSQPVMGFDPLPPLDSIVSYTRPERTSHPSNESSLSLFFRSLLPNFNLQGDLRHDGDGEARAAQDLNQGVNRLMAAMRDMLANIQFQEPPRDDNPEGDGDWD</sequence>
<proteinExistence type="predicted"/>
<dbReference type="AlphaFoldDB" id="A0A7L2XLK9"/>
<dbReference type="Proteomes" id="UP000545329">
    <property type="component" value="Unassembled WGS sequence"/>
</dbReference>
<evidence type="ECO:0000313" key="3">
    <source>
        <dbReference type="Proteomes" id="UP000545329"/>
    </source>
</evidence>
<accession>A0A7L2XLK9</accession>
<feature type="non-terminal residue" evidence="2">
    <location>
        <position position="1"/>
    </location>
</feature>
<dbReference type="GO" id="GO:1990112">
    <property type="term" value="C:RQC complex"/>
    <property type="evidence" value="ECO:0007669"/>
    <property type="project" value="TreeGrafter"/>
</dbReference>
<organism evidence="2 3">
    <name type="scientific">Erpornis zantholeuca</name>
    <dbReference type="NCBI Taxonomy" id="1112836"/>
    <lineage>
        <taxon>Eukaryota</taxon>
        <taxon>Metazoa</taxon>
        <taxon>Chordata</taxon>
        <taxon>Craniata</taxon>
        <taxon>Vertebrata</taxon>
        <taxon>Euteleostomi</taxon>
        <taxon>Archelosauria</taxon>
        <taxon>Archosauria</taxon>
        <taxon>Dinosauria</taxon>
        <taxon>Saurischia</taxon>
        <taxon>Theropoda</taxon>
        <taxon>Coelurosauria</taxon>
        <taxon>Aves</taxon>
        <taxon>Neognathae</taxon>
        <taxon>Neoaves</taxon>
        <taxon>Telluraves</taxon>
        <taxon>Australaves</taxon>
        <taxon>Passeriformes</taxon>
        <taxon>Sylvioidea</taxon>
        <taxon>Timaliidae</taxon>
        <taxon>Erpornis</taxon>
    </lineage>
</organism>
<protein>
    <submittedName>
        <fullName evidence="2">TCF25 factor</fullName>
    </submittedName>
</protein>
<dbReference type="SUPFAM" id="SSF48452">
    <property type="entry name" value="TPR-like"/>
    <property type="match status" value="1"/>
</dbReference>
<feature type="compositionally biased region" description="Basic and acidic residues" evidence="1">
    <location>
        <begin position="45"/>
        <end position="54"/>
    </location>
</feature>
<dbReference type="PANTHER" id="PTHR22684">
    <property type="entry name" value="NULP1-RELATED"/>
    <property type="match status" value="1"/>
</dbReference>
<gene>
    <name evidence="2" type="primary">Tcf25</name>
    <name evidence="2" type="ORF">ERPZAN_R12811</name>
</gene>
<feature type="non-terminal residue" evidence="2">
    <location>
        <position position="646"/>
    </location>
</feature>
<dbReference type="Pfam" id="PF04910">
    <property type="entry name" value="Tcf25"/>
    <property type="match status" value="1"/>
</dbReference>
<name>A0A7L2XLK9_9PASS</name>
<evidence type="ECO:0000256" key="1">
    <source>
        <dbReference type="SAM" id="MobiDB-lite"/>
    </source>
</evidence>
<dbReference type="PANTHER" id="PTHR22684:SF0">
    <property type="entry name" value="RIBOSOME QUALITY CONTROL COMPLEX SUBUNIT TCF25"/>
    <property type="match status" value="1"/>
</dbReference>
<comment type="caution">
    <text evidence="2">The sequence shown here is derived from an EMBL/GenBank/DDBJ whole genome shotgun (WGS) entry which is preliminary data.</text>
</comment>
<keyword evidence="3" id="KW-1185">Reference proteome</keyword>
<dbReference type="OrthoDB" id="205993at2759"/>
<feature type="compositionally biased region" description="Basic and acidic residues" evidence="1">
    <location>
        <begin position="25"/>
        <end position="35"/>
    </location>
</feature>
<reference evidence="2 3" key="1">
    <citation type="submission" date="2019-09" db="EMBL/GenBank/DDBJ databases">
        <title>Bird 10,000 Genomes (B10K) Project - Family phase.</title>
        <authorList>
            <person name="Zhang G."/>
        </authorList>
    </citation>
    <scope>NUCLEOTIDE SEQUENCE [LARGE SCALE GENOMIC DNA]</scope>
    <source>
        <strain evidence="2">B10K-DU-002-58</strain>
        <tissue evidence="2">Muscle</tissue>
    </source>
</reference>
<dbReference type="InterPro" id="IPR011990">
    <property type="entry name" value="TPR-like_helical_dom_sf"/>
</dbReference>
<evidence type="ECO:0000313" key="2">
    <source>
        <dbReference type="EMBL" id="NXS81747.1"/>
    </source>
</evidence>